<dbReference type="InterPro" id="IPR011009">
    <property type="entry name" value="Kinase-like_dom_sf"/>
</dbReference>
<reference evidence="3 4" key="1">
    <citation type="journal article" date="2019" name="Nat. Ecol. Evol.">
        <title>Megaphylogeny resolves global patterns of mushroom evolution.</title>
        <authorList>
            <person name="Varga T."/>
            <person name="Krizsan K."/>
            <person name="Foldi C."/>
            <person name="Dima B."/>
            <person name="Sanchez-Garcia M."/>
            <person name="Sanchez-Ramirez S."/>
            <person name="Szollosi G.J."/>
            <person name="Szarkandi J.G."/>
            <person name="Papp V."/>
            <person name="Albert L."/>
            <person name="Andreopoulos W."/>
            <person name="Angelini C."/>
            <person name="Antonin V."/>
            <person name="Barry K.W."/>
            <person name="Bougher N.L."/>
            <person name="Buchanan P."/>
            <person name="Buyck B."/>
            <person name="Bense V."/>
            <person name="Catcheside P."/>
            <person name="Chovatia M."/>
            <person name="Cooper J."/>
            <person name="Damon W."/>
            <person name="Desjardin D."/>
            <person name="Finy P."/>
            <person name="Geml J."/>
            <person name="Haridas S."/>
            <person name="Hughes K."/>
            <person name="Justo A."/>
            <person name="Karasinski D."/>
            <person name="Kautmanova I."/>
            <person name="Kiss B."/>
            <person name="Kocsube S."/>
            <person name="Kotiranta H."/>
            <person name="LaButti K.M."/>
            <person name="Lechner B.E."/>
            <person name="Liimatainen K."/>
            <person name="Lipzen A."/>
            <person name="Lukacs Z."/>
            <person name="Mihaltcheva S."/>
            <person name="Morgado L.N."/>
            <person name="Niskanen T."/>
            <person name="Noordeloos M.E."/>
            <person name="Ohm R.A."/>
            <person name="Ortiz-Santana B."/>
            <person name="Ovrebo C."/>
            <person name="Racz N."/>
            <person name="Riley R."/>
            <person name="Savchenko A."/>
            <person name="Shiryaev A."/>
            <person name="Soop K."/>
            <person name="Spirin V."/>
            <person name="Szebenyi C."/>
            <person name="Tomsovsky M."/>
            <person name="Tulloss R.E."/>
            <person name="Uehling J."/>
            <person name="Grigoriev I.V."/>
            <person name="Vagvolgyi C."/>
            <person name="Papp T."/>
            <person name="Martin F.M."/>
            <person name="Miettinen O."/>
            <person name="Hibbett D.S."/>
            <person name="Nagy L.G."/>
        </authorList>
    </citation>
    <scope>NUCLEOTIDE SEQUENCE [LARGE SCALE GENOMIC DNA]</scope>
    <source>
        <strain evidence="3 4">HHB13444</strain>
    </source>
</reference>
<dbReference type="AlphaFoldDB" id="A0A5C3NX57"/>
<organism evidence="3 4">
    <name type="scientific">Polyporus arcularius HHB13444</name>
    <dbReference type="NCBI Taxonomy" id="1314778"/>
    <lineage>
        <taxon>Eukaryota</taxon>
        <taxon>Fungi</taxon>
        <taxon>Dikarya</taxon>
        <taxon>Basidiomycota</taxon>
        <taxon>Agaricomycotina</taxon>
        <taxon>Agaricomycetes</taxon>
        <taxon>Polyporales</taxon>
        <taxon>Polyporaceae</taxon>
        <taxon>Polyporus</taxon>
    </lineage>
</organism>
<name>A0A5C3NX57_9APHY</name>
<dbReference type="Pfam" id="PF17667">
    <property type="entry name" value="Pkinase_fungal"/>
    <property type="match status" value="1"/>
</dbReference>
<dbReference type="SUPFAM" id="SSF56112">
    <property type="entry name" value="Protein kinase-like (PK-like)"/>
    <property type="match status" value="1"/>
</dbReference>
<dbReference type="Proteomes" id="UP000308197">
    <property type="component" value="Unassembled WGS sequence"/>
</dbReference>
<accession>A0A5C3NX57</accession>
<gene>
    <name evidence="3" type="ORF">K466DRAFT_635629</name>
</gene>
<sequence>QKVDSALYTRELAPTDSKPHWADQLLPIEYKRYRTRGDPFDDTEPDVEADAKARKEVRGQVISYAELIFAVQQRLHLIMILVMGRKFRLLHWDRSGVSVSLSIDYYEHWELICEVLWRISVLARFHPELLGVDPSATRIFLNDPLWTEMTDAGEECTDDADHRTRELAPGELVGDKPITYAYVRKLFRASLTMAWPRYELEVPDGKNVRKFLVGRPYFRAKGMTGRGSRGYVALDCHTKKFVWLKDAWRADFALLTKEGDILAQLNAAQVSNVPTLVCHGDIRGQTTKTPDFWELMHPRDPFSFLPTTSTSSQGPSNSSTRAKRKWTDPNADVPSSKPKGLNGGVSEDRQYCPLRRHIHYRIVVEEVCLTLPLFEGGQQLVVIIFDCALAHYEATQVGIIHRDVSGGNILIFPRIFTNEDGTRSIDWTGILTDWELAKGLSDARKPRQAERTGTWPYMSVALLNRPQKDAEIPDDLESLFYVLLYHAVRHLKSNCKNVPDWLEDFFNVFSYFDGAYGCGHWKQNAIETGKLVINHATKTRLMFNSPMDQLLGSLVRSFQAYYLVKEYDETQQKAEAQSQLQATTLRAPASGVSRIRRKVAAPAFKVDGKVLAQLRSFRRPEPETSAPTEEQRELANIVSNPQLFVAWLRRYAMMEWPADDKEGDRVPADWVESTAIGPTNVPGYTPNKRQRRTSDTS</sequence>
<feature type="domain" description="Fungal-type protein kinase" evidence="2">
    <location>
        <begin position="51"/>
        <end position="485"/>
    </location>
</feature>
<feature type="compositionally biased region" description="Low complexity" evidence="1">
    <location>
        <begin position="307"/>
        <end position="320"/>
    </location>
</feature>
<dbReference type="PANTHER" id="PTHR38248:SF2">
    <property type="entry name" value="FUNK1 11"/>
    <property type="match status" value="1"/>
</dbReference>
<evidence type="ECO:0000313" key="3">
    <source>
        <dbReference type="EMBL" id="TFK80918.1"/>
    </source>
</evidence>
<dbReference type="Gene3D" id="1.10.510.10">
    <property type="entry name" value="Transferase(Phosphotransferase) domain 1"/>
    <property type="match status" value="1"/>
</dbReference>
<evidence type="ECO:0000256" key="1">
    <source>
        <dbReference type="SAM" id="MobiDB-lite"/>
    </source>
</evidence>
<dbReference type="InParanoid" id="A0A5C3NX57"/>
<protein>
    <recommendedName>
        <fullName evidence="2">Fungal-type protein kinase domain-containing protein</fullName>
    </recommendedName>
</protein>
<evidence type="ECO:0000259" key="2">
    <source>
        <dbReference type="Pfam" id="PF17667"/>
    </source>
</evidence>
<dbReference type="PROSITE" id="PS00109">
    <property type="entry name" value="PROTEIN_KINASE_TYR"/>
    <property type="match status" value="1"/>
</dbReference>
<feature type="non-terminal residue" evidence="3">
    <location>
        <position position="1"/>
    </location>
</feature>
<evidence type="ECO:0000313" key="4">
    <source>
        <dbReference type="Proteomes" id="UP000308197"/>
    </source>
</evidence>
<dbReference type="GO" id="GO:0004672">
    <property type="term" value="F:protein kinase activity"/>
    <property type="evidence" value="ECO:0007669"/>
    <property type="project" value="InterPro"/>
</dbReference>
<feature type="region of interest" description="Disordered" evidence="1">
    <location>
        <begin position="304"/>
        <end position="344"/>
    </location>
</feature>
<keyword evidence="4" id="KW-1185">Reference proteome</keyword>
<feature type="region of interest" description="Disordered" evidence="1">
    <location>
        <begin position="660"/>
        <end position="697"/>
    </location>
</feature>
<dbReference type="InterPro" id="IPR008266">
    <property type="entry name" value="Tyr_kinase_AS"/>
</dbReference>
<dbReference type="InterPro" id="IPR040976">
    <property type="entry name" value="Pkinase_fungal"/>
</dbReference>
<dbReference type="PANTHER" id="PTHR38248">
    <property type="entry name" value="FUNK1 6"/>
    <property type="match status" value="1"/>
</dbReference>
<dbReference type="EMBL" id="ML211684">
    <property type="protein sequence ID" value="TFK80918.1"/>
    <property type="molecule type" value="Genomic_DNA"/>
</dbReference>
<proteinExistence type="predicted"/>